<sequence>MPTGAHGTLLPIHTTKIGPGDKERAYVVRQNLFLKVLLAVVVTIVGLAGTLCCTTYAIHVERRDSLQGARDHREEEHTSHMHLVRLGTLLQQRLKDEVHDMKVLTQYRAWLLRVVGDYQTQVQGEVEANCTGAQQQVLVKEQLQQMGLQFDQHVDFLLKRLWDDLVEEGKAAQNQLHNITAAIMSELRQDATEASEFEELLRENGEEVEEPEEGEGDEHSSMGTALMAFHVTLRSNESVVHVSNATIVEWQQKYDATMRALSDDEQEADMERLNAQIQALLNKAGVPVYNATQHASELDYLTELLFKAKLHAYRDELLGLLEQWDEGELPMSVPLKRVEQLIDEGVLQPDVLMLSPDEYHDYHYDHDD</sequence>
<keyword evidence="2" id="KW-0812">Transmembrane</keyword>
<feature type="region of interest" description="Disordered" evidence="1">
    <location>
        <begin position="194"/>
        <end position="220"/>
    </location>
</feature>
<gene>
    <name evidence="3" type="ORF">PANT1444_LOCUS1520</name>
</gene>
<feature type="transmembrane region" description="Helical" evidence="2">
    <location>
        <begin position="32"/>
        <end position="58"/>
    </location>
</feature>
<evidence type="ECO:0000256" key="1">
    <source>
        <dbReference type="SAM" id="MobiDB-lite"/>
    </source>
</evidence>
<keyword evidence="2" id="KW-1133">Transmembrane helix</keyword>
<dbReference type="EMBL" id="HBEP01002683">
    <property type="protein sequence ID" value="CAD8469199.1"/>
    <property type="molecule type" value="Transcribed_RNA"/>
</dbReference>
<protein>
    <submittedName>
        <fullName evidence="3">Uncharacterized protein</fullName>
    </submittedName>
</protein>
<organism evidence="3">
    <name type="scientific">Phaeocystis antarctica</name>
    <dbReference type="NCBI Taxonomy" id="33657"/>
    <lineage>
        <taxon>Eukaryota</taxon>
        <taxon>Haptista</taxon>
        <taxon>Haptophyta</taxon>
        <taxon>Prymnesiophyceae</taxon>
        <taxon>Phaeocystales</taxon>
        <taxon>Phaeocystaceae</taxon>
        <taxon>Phaeocystis</taxon>
    </lineage>
</organism>
<proteinExistence type="predicted"/>
<evidence type="ECO:0000256" key="2">
    <source>
        <dbReference type="SAM" id="Phobius"/>
    </source>
</evidence>
<feature type="compositionally biased region" description="Acidic residues" evidence="1">
    <location>
        <begin position="206"/>
        <end position="216"/>
    </location>
</feature>
<reference evidence="3" key="1">
    <citation type="submission" date="2021-01" db="EMBL/GenBank/DDBJ databases">
        <authorList>
            <person name="Corre E."/>
            <person name="Pelletier E."/>
            <person name="Niang G."/>
            <person name="Scheremetjew M."/>
            <person name="Finn R."/>
            <person name="Kale V."/>
            <person name="Holt S."/>
            <person name="Cochrane G."/>
            <person name="Meng A."/>
            <person name="Brown T."/>
            <person name="Cohen L."/>
        </authorList>
    </citation>
    <scope>NUCLEOTIDE SEQUENCE</scope>
    <source>
        <strain evidence="3">CCMP1374</strain>
    </source>
</reference>
<accession>A0A7S0E1T1</accession>
<evidence type="ECO:0000313" key="3">
    <source>
        <dbReference type="EMBL" id="CAD8469199.1"/>
    </source>
</evidence>
<keyword evidence="2" id="KW-0472">Membrane</keyword>
<dbReference type="AlphaFoldDB" id="A0A7S0E1T1"/>
<name>A0A7S0E1T1_9EUKA</name>